<dbReference type="GO" id="GO:0016020">
    <property type="term" value="C:membrane"/>
    <property type="evidence" value="ECO:0007669"/>
    <property type="project" value="UniProtKB-SubCell"/>
</dbReference>
<name>A0A8J3DUN2_9HYPH</name>
<reference evidence="9" key="2">
    <citation type="submission" date="2020-09" db="EMBL/GenBank/DDBJ databases">
        <authorList>
            <person name="Sun Q."/>
            <person name="Kim S."/>
        </authorList>
    </citation>
    <scope>NUCLEOTIDE SEQUENCE</scope>
    <source>
        <strain evidence="9">KCTC 42249</strain>
    </source>
</reference>
<keyword evidence="4" id="KW-1003">Cell membrane</keyword>
<proteinExistence type="inferred from homology"/>
<comment type="function">
    <text evidence="6">Has immunoglobulin-binding and hemagglutination properties, and can bind to mannose. Essential for virulence. May be involved in LPS biosynthesis or polysaccharide transport.</text>
</comment>
<comment type="similarity">
    <text evidence="2">Belongs to the BA14k family.</text>
</comment>
<feature type="transmembrane region" description="Helical" evidence="7">
    <location>
        <begin position="48"/>
        <end position="67"/>
    </location>
</feature>
<feature type="signal peptide" evidence="8">
    <location>
        <begin position="1"/>
        <end position="27"/>
    </location>
</feature>
<keyword evidence="7" id="KW-1133">Transmembrane helix</keyword>
<evidence type="ECO:0000256" key="5">
    <source>
        <dbReference type="ARBA" id="ARBA00022734"/>
    </source>
</evidence>
<dbReference type="InterPro" id="IPR012413">
    <property type="entry name" value="BA14K"/>
</dbReference>
<keyword evidence="7" id="KW-0472">Membrane</keyword>
<evidence type="ECO:0000256" key="3">
    <source>
        <dbReference type="ARBA" id="ARBA00020552"/>
    </source>
</evidence>
<dbReference type="Pfam" id="PF07886">
    <property type="entry name" value="BA14K"/>
    <property type="match status" value="1"/>
</dbReference>
<reference evidence="9" key="1">
    <citation type="journal article" date="2014" name="Int. J. Syst. Evol. Microbiol.">
        <title>Complete genome sequence of Corynebacterium casei LMG S-19264T (=DSM 44701T), isolated from a smear-ripened cheese.</title>
        <authorList>
            <consortium name="US DOE Joint Genome Institute (JGI-PGF)"/>
            <person name="Walter F."/>
            <person name="Albersmeier A."/>
            <person name="Kalinowski J."/>
            <person name="Ruckert C."/>
        </authorList>
    </citation>
    <scope>NUCLEOTIDE SEQUENCE</scope>
    <source>
        <strain evidence="9">KCTC 42249</strain>
    </source>
</reference>
<evidence type="ECO:0000313" key="10">
    <source>
        <dbReference type="Proteomes" id="UP000630142"/>
    </source>
</evidence>
<comment type="subcellular location">
    <subcellularLocation>
        <location evidence="1">Membrane</location>
        <topology evidence="1">Single-pass membrane protein</topology>
    </subcellularLocation>
</comment>
<keyword evidence="8" id="KW-0732">Signal</keyword>
<feature type="chain" id="PRO_5035191395" description="Lectin-like protein BA14k" evidence="8">
    <location>
        <begin position="28"/>
        <end position="147"/>
    </location>
</feature>
<evidence type="ECO:0000256" key="2">
    <source>
        <dbReference type="ARBA" id="ARBA00010270"/>
    </source>
</evidence>
<keyword evidence="7" id="KW-0812">Transmembrane</keyword>
<dbReference type="AlphaFoldDB" id="A0A8J3DUN2"/>
<protein>
    <recommendedName>
        <fullName evidence="3">Lectin-like protein BA14k</fullName>
    </recommendedName>
</protein>
<dbReference type="GO" id="GO:0030246">
    <property type="term" value="F:carbohydrate binding"/>
    <property type="evidence" value="ECO:0007669"/>
    <property type="project" value="UniProtKB-KW"/>
</dbReference>
<gene>
    <name evidence="9" type="ORF">GCM10016234_15060</name>
</gene>
<accession>A0A8J3DUN2</accession>
<evidence type="ECO:0000256" key="8">
    <source>
        <dbReference type="SAM" id="SignalP"/>
    </source>
</evidence>
<comment type="caution">
    <text evidence="9">The sequence shown here is derived from an EMBL/GenBank/DDBJ whole genome shotgun (WGS) entry which is preliminary data.</text>
</comment>
<dbReference type="EMBL" id="BMZQ01000001">
    <property type="protein sequence ID" value="GHD11654.1"/>
    <property type="molecule type" value="Genomic_DNA"/>
</dbReference>
<keyword evidence="5" id="KW-0430">Lectin</keyword>
<organism evidence="9 10">
    <name type="scientific">Tianweitania populi</name>
    <dbReference type="NCBI Taxonomy" id="1607949"/>
    <lineage>
        <taxon>Bacteria</taxon>
        <taxon>Pseudomonadati</taxon>
        <taxon>Pseudomonadota</taxon>
        <taxon>Alphaproteobacteria</taxon>
        <taxon>Hyphomicrobiales</taxon>
        <taxon>Phyllobacteriaceae</taxon>
        <taxon>Tianweitania</taxon>
    </lineage>
</organism>
<dbReference type="Proteomes" id="UP000630142">
    <property type="component" value="Unassembled WGS sequence"/>
</dbReference>
<keyword evidence="10" id="KW-1185">Reference proteome</keyword>
<evidence type="ECO:0000256" key="1">
    <source>
        <dbReference type="ARBA" id="ARBA00004167"/>
    </source>
</evidence>
<dbReference type="RefSeq" id="WP_189502825.1">
    <property type="nucleotide sequence ID" value="NZ_BMZQ01000001.1"/>
</dbReference>
<evidence type="ECO:0000256" key="4">
    <source>
        <dbReference type="ARBA" id="ARBA00022475"/>
    </source>
</evidence>
<evidence type="ECO:0000256" key="6">
    <source>
        <dbReference type="ARBA" id="ARBA00025321"/>
    </source>
</evidence>
<evidence type="ECO:0000256" key="7">
    <source>
        <dbReference type="SAM" id="Phobius"/>
    </source>
</evidence>
<sequence>MKRFLKSLVLSAAVAATTLTAFSSAQADDRWRYRDGYRHHHSHRGSDAAVAGIAGLAVGALVGGALAQPRERIIVDDGYYPAPPPRRVYAQPRYVQSRPQVVYSGGYGIEPWSRDWYRYCSDRYRSFNPSTGTFVGYDGVSRFCEAN</sequence>
<evidence type="ECO:0000313" key="9">
    <source>
        <dbReference type="EMBL" id="GHD11654.1"/>
    </source>
</evidence>